<name>A0A9W8G4F8_9FUNG</name>
<keyword evidence="2 3" id="KW-0175">Coiled coil</keyword>
<evidence type="ECO:0000256" key="4">
    <source>
        <dbReference type="SAM" id="MobiDB-lite"/>
    </source>
</evidence>
<dbReference type="Gene3D" id="1.10.287.1060">
    <property type="entry name" value="ESAT-6-like"/>
    <property type="match status" value="1"/>
</dbReference>
<accession>A0A9W8G4F8</accession>
<feature type="coiled-coil region" evidence="3">
    <location>
        <begin position="28"/>
        <end position="55"/>
    </location>
</feature>
<dbReference type="GO" id="GO:0006900">
    <property type="term" value="P:vesicle budding from membrane"/>
    <property type="evidence" value="ECO:0007669"/>
    <property type="project" value="TreeGrafter"/>
</dbReference>
<evidence type="ECO:0000256" key="2">
    <source>
        <dbReference type="ARBA" id="ARBA00023054"/>
    </source>
</evidence>
<dbReference type="PANTHER" id="PTHR22761:SF12">
    <property type="entry name" value="CHARGED MULTIVESICULAR BODY PROTEIN 5"/>
    <property type="match status" value="1"/>
</dbReference>
<proteinExistence type="inferred from homology"/>
<feature type="coiled-coil region" evidence="3">
    <location>
        <begin position="99"/>
        <end position="181"/>
    </location>
</feature>
<feature type="region of interest" description="Disordered" evidence="4">
    <location>
        <begin position="186"/>
        <end position="227"/>
    </location>
</feature>
<dbReference type="PANTHER" id="PTHR22761">
    <property type="entry name" value="CHARGED MULTIVESICULAR BODY PROTEIN"/>
    <property type="match status" value="1"/>
</dbReference>
<dbReference type="GO" id="GO:0032511">
    <property type="term" value="P:late endosome to vacuole transport via multivesicular body sorting pathway"/>
    <property type="evidence" value="ECO:0007669"/>
    <property type="project" value="TreeGrafter"/>
</dbReference>
<comment type="similarity">
    <text evidence="1">Belongs to the SNF7 family.</text>
</comment>
<feature type="region of interest" description="Disordered" evidence="4">
    <location>
        <begin position="1"/>
        <end position="22"/>
    </location>
</feature>
<reference evidence="5" key="1">
    <citation type="submission" date="2022-07" db="EMBL/GenBank/DDBJ databases">
        <title>Phylogenomic reconstructions and comparative analyses of Kickxellomycotina fungi.</title>
        <authorList>
            <person name="Reynolds N.K."/>
            <person name="Stajich J.E."/>
            <person name="Barry K."/>
            <person name="Grigoriev I.V."/>
            <person name="Crous P."/>
            <person name="Smith M.E."/>
        </authorList>
    </citation>
    <scope>NUCLEOTIDE SEQUENCE</scope>
    <source>
        <strain evidence="5">NRRL 3115</strain>
    </source>
</reference>
<sequence length="227" mass="25730">MNRIFGMSKAKTPKPTLDDAISSTDSRVGAVEVKIKKLDGELARYRDQIKKMRDGPGKNAVKQRALRVLQQKKMYESQRDQLMQQSFNMESAVFATENIKNTMSTMQAMQDANKAMKKQYKNINIDKIYDMQDEMADLLEQANEVQELMGRSYNLPEDLDEQDLEAELDALGDDFMFEEEEVPSYLNNGESEMPDLLPEAPDGTISHQPVADKPAEAPANTEPALRM</sequence>
<dbReference type="Gene3D" id="6.10.250.1710">
    <property type="match status" value="1"/>
</dbReference>
<evidence type="ECO:0000313" key="6">
    <source>
        <dbReference type="Proteomes" id="UP001151518"/>
    </source>
</evidence>
<protein>
    <submittedName>
        <fullName evidence="5">Vacuolar protein-sorting-associated protein 60</fullName>
    </submittedName>
</protein>
<dbReference type="Pfam" id="PF03357">
    <property type="entry name" value="Snf7"/>
    <property type="match status" value="1"/>
</dbReference>
<comment type="caution">
    <text evidence="5">The sequence shown here is derived from an EMBL/GenBank/DDBJ whole genome shotgun (WGS) entry which is preliminary data.</text>
</comment>
<evidence type="ECO:0000313" key="5">
    <source>
        <dbReference type="EMBL" id="KAJ2672494.1"/>
    </source>
</evidence>
<dbReference type="InterPro" id="IPR005024">
    <property type="entry name" value="Snf7_fam"/>
</dbReference>
<dbReference type="EMBL" id="JANBTW010000082">
    <property type="protein sequence ID" value="KAJ2672494.1"/>
    <property type="molecule type" value="Genomic_DNA"/>
</dbReference>
<organism evidence="5 6">
    <name type="scientific">Coemansia spiralis</name>
    <dbReference type="NCBI Taxonomy" id="417178"/>
    <lineage>
        <taxon>Eukaryota</taxon>
        <taxon>Fungi</taxon>
        <taxon>Fungi incertae sedis</taxon>
        <taxon>Zoopagomycota</taxon>
        <taxon>Kickxellomycotina</taxon>
        <taxon>Kickxellomycetes</taxon>
        <taxon>Kickxellales</taxon>
        <taxon>Kickxellaceae</taxon>
        <taxon>Coemansia</taxon>
    </lineage>
</organism>
<evidence type="ECO:0000256" key="1">
    <source>
        <dbReference type="ARBA" id="ARBA00006190"/>
    </source>
</evidence>
<gene>
    <name evidence="5" type="primary">VPS60</name>
    <name evidence="5" type="ORF">GGI25_005097</name>
</gene>
<dbReference type="AlphaFoldDB" id="A0A9W8G4F8"/>
<dbReference type="Proteomes" id="UP001151518">
    <property type="component" value="Unassembled WGS sequence"/>
</dbReference>
<dbReference type="OrthoDB" id="3973241at2759"/>
<dbReference type="GO" id="GO:0005771">
    <property type="term" value="C:multivesicular body"/>
    <property type="evidence" value="ECO:0007669"/>
    <property type="project" value="TreeGrafter"/>
</dbReference>
<evidence type="ECO:0000256" key="3">
    <source>
        <dbReference type="SAM" id="Coils"/>
    </source>
</evidence>